<name>A0ABT1BY75_9BACT</name>
<evidence type="ECO:0000256" key="1">
    <source>
        <dbReference type="ARBA" id="ARBA00004442"/>
    </source>
</evidence>
<dbReference type="Gene3D" id="2.40.170.20">
    <property type="entry name" value="TonB-dependent receptor, beta-barrel domain"/>
    <property type="match status" value="1"/>
</dbReference>
<feature type="chain" id="PRO_5046939523" evidence="4">
    <location>
        <begin position="23"/>
        <end position="764"/>
    </location>
</feature>
<reference evidence="5 6" key="1">
    <citation type="submission" date="2022-06" db="EMBL/GenBank/DDBJ databases">
        <title>A taxonomic note on the genus Prevotella: Description of four novel genera and emended description of the genera Hallella and Xylanibacter.</title>
        <authorList>
            <person name="Hitch T.C.A."/>
        </authorList>
    </citation>
    <scope>NUCLEOTIDE SEQUENCE [LARGE SCALE GENOMIC DNA]</scope>
    <source>
        <strain evidence="5 6">DSM 100619</strain>
    </source>
</reference>
<comment type="caution">
    <text evidence="5">The sequence shown here is derived from an EMBL/GenBank/DDBJ whole genome shotgun (WGS) entry which is preliminary data.</text>
</comment>
<gene>
    <name evidence="5" type="ORF">NG821_07840</name>
</gene>
<proteinExistence type="predicted"/>
<comment type="subcellular location">
    <subcellularLocation>
        <location evidence="1">Cell outer membrane</location>
    </subcellularLocation>
</comment>
<dbReference type="SUPFAM" id="SSF56935">
    <property type="entry name" value="Porins"/>
    <property type="match status" value="1"/>
</dbReference>
<keyword evidence="4" id="KW-0732">Signal</keyword>
<sequence length="764" mass="85264">MKISNLVFLTLSGILLPMPSLALNNKEVSKDSVQNTKEVTNRNMLLNASSADQPRQINVGLPASLSATIFEDGLPVSYSAWPDMPYFSWFGGTSYGKVSGLSLSEGALQYGAVGYIVDSYHKQSGDHFNGTVNYQLNNYGRQVFDATLTGPIAKGWGYMISSHQIWDPGYAKLQAADLQTRMQNYKVMIDKHFASGRGYASLLYQYCRYINTGSSYAPFIYVGDGSVKKYNGFDYATDAYYGNEASSFSYLDVMDGKVKSKTWKDAGTTDNHQVTFHLNYNFKNGTNLDVSSKAKFGDVSMALNGVSGIVSNAGGYYYANGSAFTGDYIQNRWMMYVPGFERDWLTTAILKGTSKNNRHSWRVGANIWYNRGGNMQMNTVMAHEVKEDPAELYVKNSDGTLTSGVSYNPGSGEYYDGHENKYAVFASDDWTISKRLWMSLGARFEYLGYSGKAALDEGDYDNTRTQGWWIGANKKGGIDRFTGDFINPSVAYNIHYTIAPGFGLLGEYVYVRQRPNLQDYAGEFLPTTAPVNINMGRAGIFWNNSWIQLVSQVSMITQTNYKARTTFYHVMQNNATDGSAYTKGEEVSVTQPITYNVRTVGWTTDFVLSPFKGFTFHGLLTLQDPVYKKFSIFATFPDGVTDGANVSGNTVTAMSKVLVELDPSYSWGKWNVGLNFRYFSKQYINKTNTLYFNGHWESFGHLNYMLNKTVFFSLNVVNFLNETGATGSIGAADLVTDISKYKNYLMSGSYLRPFEVSLSTTINF</sequence>
<dbReference type="Proteomes" id="UP001204015">
    <property type="component" value="Unassembled WGS sequence"/>
</dbReference>
<evidence type="ECO:0000256" key="3">
    <source>
        <dbReference type="ARBA" id="ARBA00023237"/>
    </source>
</evidence>
<dbReference type="RefSeq" id="WP_252761107.1">
    <property type="nucleotide sequence ID" value="NZ_JAMXLY010000027.1"/>
</dbReference>
<feature type="signal peptide" evidence="4">
    <location>
        <begin position="1"/>
        <end position="22"/>
    </location>
</feature>
<evidence type="ECO:0000313" key="5">
    <source>
        <dbReference type="EMBL" id="MCO6025750.1"/>
    </source>
</evidence>
<accession>A0ABT1BY75</accession>
<evidence type="ECO:0000256" key="4">
    <source>
        <dbReference type="SAM" id="SignalP"/>
    </source>
</evidence>
<keyword evidence="6" id="KW-1185">Reference proteome</keyword>
<organism evidence="5 6">
    <name type="scientific">Segatella cerevisiae</name>
    <dbReference type="NCBI Taxonomy" id="2053716"/>
    <lineage>
        <taxon>Bacteria</taxon>
        <taxon>Pseudomonadati</taxon>
        <taxon>Bacteroidota</taxon>
        <taxon>Bacteroidia</taxon>
        <taxon>Bacteroidales</taxon>
        <taxon>Prevotellaceae</taxon>
        <taxon>Segatella</taxon>
    </lineage>
</organism>
<keyword evidence="3" id="KW-0998">Cell outer membrane</keyword>
<keyword evidence="2" id="KW-0472">Membrane</keyword>
<dbReference type="InterPro" id="IPR036942">
    <property type="entry name" value="Beta-barrel_TonB_sf"/>
</dbReference>
<evidence type="ECO:0000313" key="6">
    <source>
        <dbReference type="Proteomes" id="UP001204015"/>
    </source>
</evidence>
<dbReference type="EMBL" id="JAMXLY010000027">
    <property type="protein sequence ID" value="MCO6025750.1"/>
    <property type="molecule type" value="Genomic_DNA"/>
</dbReference>
<evidence type="ECO:0000256" key="2">
    <source>
        <dbReference type="ARBA" id="ARBA00023136"/>
    </source>
</evidence>
<protein>
    <submittedName>
        <fullName evidence="5">2,6-beta-D-fructofuranosidase</fullName>
    </submittedName>
</protein>